<feature type="compositionally biased region" description="Gly residues" evidence="1">
    <location>
        <begin position="54"/>
        <end position="69"/>
    </location>
</feature>
<proteinExistence type="predicted"/>
<dbReference type="Proteomes" id="UP000823858">
    <property type="component" value="Unassembled WGS sequence"/>
</dbReference>
<feature type="compositionally biased region" description="Basic and acidic residues" evidence="1">
    <location>
        <begin position="35"/>
        <end position="44"/>
    </location>
</feature>
<evidence type="ECO:0000313" key="2">
    <source>
        <dbReference type="EMBL" id="HJC84101.1"/>
    </source>
</evidence>
<dbReference type="AlphaFoldDB" id="A0A9D2TMZ3"/>
<dbReference type="EMBL" id="DWVP01000001">
    <property type="protein sequence ID" value="HJC84101.1"/>
    <property type="molecule type" value="Genomic_DNA"/>
</dbReference>
<evidence type="ECO:0000256" key="1">
    <source>
        <dbReference type="SAM" id="MobiDB-lite"/>
    </source>
</evidence>
<organism evidence="2 3">
    <name type="scientific">Candidatus Corynebacterium faecigallinarum</name>
    <dbReference type="NCBI Taxonomy" id="2838528"/>
    <lineage>
        <taxon>Bacteria</taxon>
        <taxon>Bacillati</taxon>
        <taxon>Actinomycetota</taxon>
        <taxon>Actinomycetes</taxon>
        <taxon>Mycobacteriales</taxon>
        <taxon>Corynebacteriaceae</taxon>
        <taxon>Corynebacterium</taxon>
    </lineage>
</organism>
<evidence type="ECO:0000313" key="3">
    <source>
        <dbReference type="Proteomes" id="UP000823858"/>
    </source>
</evidence>
<feature type="region of interest" description="Disordered" evidence="1">
    <location>
        <begin position="234"/>
        <end position="255"/>
    </location>
</feature>
<feature type="region of interest" description="Disordered" evidence="1">
    <location>
        <begin position="31"/>
        <end position="71"/>
    </location>
</feature>
<name>A0A9D2TMZ3_9CORY</name>
<feature type="compositionally biased region" description="Basic and acidic residues" evidence="1">
    <location>
        <begin position="159"/>
        <end position="169"/>
    </location>
</feature>
<sequence length="356" mass="36768">MELVIEDPGLADEVGLAVAVTGRRLLVAEVTEGTGSDRSDRLSPERIVVTDSAGGDGSDGSDSGAGAGPADGVYEIRVSAHQRQDALQIPEQSAELAAMIGCADPVDISVHGIVGGAGASVFAAALAGTVAEMTDGEAVLVDADRDAWSGHHHLLLGLEGREHGGRPESGDSGDSGDSGEKRDTPQRWRAAQVWADDVAVVGSPAWAAGTGGCPLRDGVVGGLGLSIVRDHGRVSSSPPALTPASAQGAGAQAAGTWHGRYRRHRVIVVPQTVPGVLAARRECAADPETWVVLRELPRSGLTWNQTLSLLGRQPDVTWQDDPFLTVDIDRGDFRTTGQAAGTAGGAARALWEVMVR</sequence>
<comment type="caution">
    <text evidence="2">The sequence shown here is derived from an EMBL/GenBank/DDBJ whole genome shotgun (WGS) entry which is preliminary data.</text>
</comment>
<feature type="region of interest" description="Disordered" evidence="1">
    <location>
        <begin position="158"/>
        <end position="187"/>
    </location>
</feature>
<reference evidence="2" key="2">
    <citation type="submission" date="2021-04" db="EMBL/GenBank/DDBJ databases">
        <authorList>
            <person name="Gilroy R."/>
        </authorList>
    </citation>
    <scope>NUCLEOTIDE SEQUENCE</scope>
    <source>
        <strain evidence="2">ChiHjej13B12-4958</strain>
    </source>
</reference>
<accession>A0A9D2TMZ3</accession>
<feature type="compositionally biased region" description="Low complexity" evidence="1">
    <location>
        <begin position="235"/>
        <end position="255"/>
    </location>
</feature>
<protein>
    <submittedName>
        <fullName evidence="2">Uncharacterized protein</fullName>
    </submittedName>
</protein>
<reference evidence="2" key="1">
    <citation type="journal article" date="2021" name="PeerJ">
        <title>Extensive microbial diversity within the chicken gut microbiome revealed by metagenomics and culture.</title>
        <authorList>
            <person name="Gilroy R."/>
            <person name="Ravi A."/>
            <person name="Getino M."/>
            <person name="Pursley I."/>
            <person name="Horton D.L."/>
            <person name="Alikhan N.F."/>
            <person name="Baker D."/>
            <person name="Gharbi K."/>
            <person name="Hall N."/>
            <person name="Watson M."/>
            <person name="Adriaenssens E.M."/>
            <person name="Foster-Nyarko E."/>
            <person name="Jarju S."/>
            <person name="Secka A."/>
            <person name="Antonio M."/>
            <person name="Oren A."/>
            <person name="Chaudhuri R.R."/>
            <person name="La Ragione R."/>
            <person name="Hildebrand F."/>
            <person name="Pallen M.J."/>
        </authorList>
    </citation>
    <scope>NUCLEOTIDE SEQUENCE</scope>
    <source>
        <strain evidence="2">ChiHjej13B12-4958</strain>
    </source>
</reference>
<gene>
    <name evidence="2" type="ORF">H9751_00835</name>
</gene>